<dbReference type="HAMAP" id="MF_01315">
    <property type="entry name" value="Ribosomal_uS13"/>
    <property type="match status" value="1"/>
</dbReference>
<evidence type="ECO:0000313" key="5">
    <source>
        <dbReference type="EMBL" id="KAL2918927.1"/>
    </source>
</evidence>
<keyword evidence="3 4" id="KW-0687">Ribonucleoprotein</keyword>
<name>A0ABR4NHD6_9FUNG</name>
<sequence length="123" mass="13906">MLFLLGVNLPDDKLVRIALTSIYGVGRRTGETICHKLSIHPQCRLRDLPEHKVTELSQLLNTMTIESDLRRETENRIRALVDMGTYRGLRHQAGLPVHGQRTRSNASSARANGRFLRARGFST</sequence>
<dbReference type="Gene3D" id="1.10.8.50">
    <property type="match status" value="1"/>
</dbReference>
<dbReference type="InterPro" id="IPR001892">
    <property type="entry name" value="Ribosomal_uS13"/>
</dbReference>
<dbReference type="PROSITE" id="PS50159">
    <property type="entry name" value="RIBOSOMAL_S13_2"/>
    <property type="match status" value="1"/>
</dbReference>
<dbReference type="Gene3D" id="4.10.910.10">
    <property type="entry name" value="30s ribosomal protein s13, domain 2"/>
    <property type="match status" value="1"/>
</dbReference>
<dbReference type="Pfam" id="PF00416">
    <property type="entry name" value="Ribosomal_S13"/>
    <property type="match status" value="1"/>
</dbReference>
<dbReference type="PIRSF" id="PIRSF002134">
    <property type="entry name" value="Ribosomal_S13"/>
    <property type="match status" value="1"/>
</dbReference>
<evidence type="ECO:0000256" key="4">
    <source>
        <dbReference type="RuleBase" id="RU003830"/>
    </source>
</evidence>
<dbReference type="InterPro" id="IPR018269">
    <property type="entry name" value="Ribosomal_uS13_CS"/>
</dbReference>
<dbReference type="InterPro" id="IPR027437">
    <property type="entry name" value="Rbsml_uS13_C"/>
</dbReference>
<evidence type="ECO:0000256" key="3">
    <source>
        <dbReference type="ARBA" id="ARBA00023274"/>
    </source>
</evidence>
<organism evidence="5 6">
    <name type="scientific">Polyrhizophydium stewartii</name>
    <dbReference type="NCBI Taxonomy" id="2732419"/>
    <lineage>
        <taxon>Eukaryota</taxon>
        <taxon>Fungi</taxon>
        <taxon>Fungi incertae sedis</taxon>
        <taxon>Chytridiomycota</taxon>
        <taxon>Chytridiomycota incertae sedis</taxon>
        <taxon>Chytridiomycetes</taxon>
        <taxon>Rhizophydiales</taxon>
        <taxon>Rhizophydiales incertae sedis</taxon>
        <taxon>Polyrhizophydium</taxon>
    </lineage>
</organism>
<dbReference type="Proteomes" id="UP001527925">
    <property type="component" value="Unassembled WGS sequence"/>
</dbReference>
<dbReference type="PANTHER" id="PTHR10871">
    <property type="entry name" value="30S RIBOSOMAL PROTEIN S13/40S RIBOSOMAL PROTEIN S18"/>
    <property type="match status" value="1"/>
</dbReference>
<comment type="similarity">
    <text evidence="1 4">Belongs to the universal ribosomal protein uS13 family.</text>
</comment>
<gene>
    <name evidence="5" type="ORF">HK105_201761</name>
</gene>
<dbReference type="PROSITE" id="PS00646">
    <property type="entry name" value="RIBOSOMAL_S13_1"/>
    <property type="match status" value="1"/>
</dbReference>
<comment type="caution">
    <text evidence="5">The sequence shown here is derived from an EMBL/GenBank/DDBJ whole genome shotgun (WGS) entry which is preliminary data.</text>
</comment>
<proteinExistence type="inferred from homology"/>
<keyword evidence="2 4" id="KW-0689">Ribosomal protein</keyword>
<dbReference type="EMBL" id="JADGIZ020000005">
    <property type="protein sequence ID" value="KAL2918927.1"/>
    <property type="molecule type" value="Genomic_DNA"/>
</dbReference>
<protein>
    <recommendedName>
        <fullName evidence="7">30S ribosomal protein S13</fullName>
    </recommendedName>
</protein>
<keyword evidence="6" id="KW-1185">Reference proteome</keyword>
<dbReference type="SUPFAM" id="SSF46946">
    <property type="entry name" value="S13-like H2TH domain"/>
    <property type="match status" value="1"/>
</dbReference>
<evidence type="ECO:0000313" key="6">
    <source>
        <dbReference type="Proteomes" id="UP001527925"/>
    </source>
</evidence>
<evidence type="ECO:0000256" key="1">
    <source>
        <dbReference type="ARBA" id="ARBA00008080"/>
    </source>
</evidence>
<reference evidence="5 6" key="1">
    <citation type="submission" date="2023-09" db="EMBL/GenBank/DDBJ databases">
        <title>Pangenome analysis of Batrachochytrium dendrobatidis and related Chytrids.</title>
        <authorList>
            <person name="Yacoub M.N."/>
            <person name="Stajich J.E."/>
            <person name="James T.Y."/>
        </authorList>
    </citation>
    <scope>NUCLEOTIDE SEQUENCE [LARGE SCALE GENOMIC DNA]</scope>
    <source>
        <strain evidence="5 6">JEL0888</strain>
    </source>
</reference>
<dbReference type="PANTHER" id="PTHR10871:SF1">
    <property type="entry name" value="SMALL RIBOSOMAL SUBUNIT PROTEIN US13M"/>
    <property type="match status" value="1"/>
</dbReference>
<evidence type="ECO:0000256" key="2">
    <source>
        <dbReference type="ARBA" id="ARBA00022980"/>
    </source>
</evidence>
<dbReference type="InterPro" id="IPR010979">
    <property type="entry name" value="Ribosomal_uS13-like_H2TH"/>
</dbReference>
<accession>A0ABR4NHD6</accession>
<evidence type="ECO:0008006" key="7">
    <source>
        <dbReference type="Google" id="ProtNLM"/>
    </source>
</evidence>